<dbReference type="Proteomes" id="UP000320513">
    <property type="component" value="Unassembled WGS sequence"/>
</dbReference>
<evidence type="ECO:0000259" key="2">
    <source>
        <dbReference type="Pfam" id="PF03007"/>
    </source>
</evidence>
<name>A0A557XZL8_9MYCO</name>
<feature type="region of interest" description="Disordered" evidence="1">
    <location>
        <begin position="363"/>
        <end position="451"/>
    </location>
</feature>
<dbReference type="InterPro" id="IPR004255">
    <property type="entry name" value="O-acyltransferase_WSD1_N"/>
</dbReference>
<dbReference type="GO" id="GO:0004144">
    <property type="term" value="F:diacylglycerol O-acyltransferase activity"/>
    <property type="evidence" value="ECO:0007669"/>
    <property type="project" value="InterPro"/>
</dbReference>
<evidence type="ECO:0000313" key="3">
    <source>
        <dbReference type="EMBL" id="TVS91711.1"/>
    </source>
</evidence>
<dbReference type="Pfam" id="PF03007">
    <property type="entry name" value="WS_DGAT_cat"/>
    <property type="match status" value="1"/>
</dbReference>
<dbReference type="GO" id="GO:0045017">
    <property type="term" value="P:glycerolipid biosynthetic process"/>
    <property type="evidence" value="ECO:0007669"/>
    <property type="project" value="InterPro"/>
</dbReference>
<protein>
    <recommendedName>
        <fullName evidence="2">O-acyltransferase WSD1-like N-terminal domain-containing protein</fullName>
    </recommendedName>
</protein>
<comment type="caution">
    <text evidence="3">The sequence shown here is derived from an EMBL/GenBank/DDBJ whole genome shotgun (WGS) entry which is preliminary data.</text>
</comment>
<dbReference type="EMBL" id="VMQU01000009">
    <property type="protein sequence ID" value="TVS91711.1"/>
    <property type="molecule type" value="Genomic_DNA"/>
</dbReference>
<feature type="compositionally biased region" description="Basic and acidic residues" evidence="1">
    <location>
        <begin position="253"/>
        <end position="268"/>
    </location>
</feature>
<evidence type="ECO:0000313" key="4">
    <source>
        <dbReference type="Proteomes" id="UP000320513"/>
    </source>
</evidence>
<feature type="compositionally biased region" description="Basic residues" evidence="1">
    <location>
        <begin position="442"/>
        <end position="451"/>
    </location>
</feature>
<feature type="compositionally biased region" description="Low complexity" evidence="1">
    <location>
        <begin position="284"/>
        <end position="297"/>
    </location>
</feature>
<reference evidence="3 4" key="1">
    <citation type="submission" date="2019-07" db="EMBL/GenBank/DDBJ databases">
        <title>New Mycobacterium species.</title>
        <authorList>
            <person name="Tortoli E."/>
            <person name="Ghielmetti G."/>
            <person name="Friedel U."/>
            <person name="Trovato A."/>
        </authorList>
    </citation>
    <scope>NUCLEOTIDE SEQUENCE [LARGE SCALE GENOMIC DNA]</scope>
    <source>
        <strain evidence="3 4">16-83</strain>
    </source>
</reference>
<dbReference type="AlphaFoldDB" id="A0A557XZL8"/>
<feature type="compositionally biased region" description="Low complexity" evidence="1">
    <location>
        <begin position="378"/>
        <end position="401"/>
    </location>
</feature>
<accession>A0A557XZL8</accession>
<evidence type="ECO:0000256" key="1">
    <source>
        <dbReference type="SAM" id="MobiDB-lite"/>
    </source>
</evidence>
<dbReference type="OrthoDB" id="9810950at2"/>
<proteinExistence type="predicted"/>
<feature type="region of interest" description="Disordered" evidence="1">
    <location>
        <begin position="165"/>
        <end position="347"/>
    </location>
</feature>
<gene>
    <name evidence="3" type="ORF">FPZ47_03735</name>
</gene>
<feature type="compositionally biased region" description="Basic residues" evidence="1">
    <location>
        <begin position="409"/>
        <end position="433"/>
    </location>
</feature>
<keyword evidence="4" id="KW-1185">Reference proteome</keyword>
<feature type="compositionally biased region" description="Low complexity" evidence="1">
    <location>
        <begin position="310"/>
        <end position="328"/>
    </location>
</feature>
<organism evidence="3 4">
    <name type="scientific">Mycobacterium helveticum</name>
    <dbReference type="NCBI Taxonomy" id="2592811"/>
    <lineage>
        <taxon>Bacteria</taxon>
        <taxon>Bacillati</taxon>
        <taxon>Actinomycetota</taxon>
        <taxon>Actinomycetes</taxon>
        <taxon>Mycobacteriales</taxon>
        <taxon>Mycobacteriaceae</taxon>
        <taxon>Mycobacterium</taxon>
    </lineage>
</organism>
<feature type="domain" description="O-acyltransferase WSD1-like N-terminal" evidence="2">
    <location>
        <begin position="4"/>
        <end position="137"/>
    </location>
</feature>
<feature type="compositionally biased region" description="Basic and acidic residues" evidence="1">
    <location>
        <begin position="188"/>
        <end position="200"/>
    </location>
</feature>
<sequence length="451" mass="49181">MEQLTTLEAGFLEAEDADRHVSLVIGTPAVIDGPLPEQAALTATLSERIRGVSRFRQRVRKHPFEIAAPEWVEDTAFDITHHLRWAALPQPGDDAVLFRTIADLMERRLDRDHPLWECWVIEGLPDGRWGALMKIHHWRRRRDRRDADAGRCLRCGRGCDLRHRHPRRHRASAVDSPLGGARPQSADLGRRPVARVDGHDRRRHPDRPGRGAIRHRRAHPGGGVPAARLAGGHAPVQRGTRVTQGRRNGVPHVRGDPQRRGARGDHRQLSRHAVAPRRDTEAQLAAHPGPGLGAPAGCDEPRRHPGVRDAGLAAGRAAGPAQALATGARPDGPAQSRRRAPGGEHLCGIDRLRALRRQRVDGSVADPAAAAQHRHAGDQCAGSAPAAAGHGSPGGAAAAGSADRDAAAHRHRHAQLRRRTGVRHHRRLRRRDLSHKPAGSRQGHRPARVAN</sequence>